<dbReference type="PROSITE" id="PS50221">
    <property type="entry name" value="GAIN_B"/>
    <property type="match status" value="1"/>
</dbReference>
<reference evidence="7 8" key="1">
    <citation type="submission" date="2024-05" db="EMBL/GenBank/DDBJ databases">
        <title>Genome sequencing and assembly of Indian major carp, Cirrhinus mrigala (Hamilton, 1822).</title>
        <authorList>
            <person name="Mohindra V."/>
            <person name="Chowdhury L.M."/>
            <person name="Lal K."/>
            <person name="Jena J.K."/>
        </authorList>
    </citation>
    <scope>NUCLEOTIDE SEQUENCE [LARGE SCALE GENOMIC DNA]</scope>
    <source>
        <strain evidence="7">CM1030</strain>
        <tissue evidence="7">Blood</tissue>
    </source>
</reference>
<evidence type="ECO:0000256" key="3">
    <source>
        <dbReference type="ARBA" id="ARBA00022989"/>
    </source>
</evidence>
<dbReference type="InterPro" id="IPR046338">
    <property type="entry name" value="GAIN_dom_sf"/>
</dbReference>
<dbReference type="Proteomes" id="UP001529510">
    <property type="component" value="Unassembled WGS sequence"/>
</dbReference>
<organism evidence="7 8">
    <name type="scientific">Cirrhinus mrigala</name>
    <name type="common">Mrigala</name>
    <dbReference type="NCBI Taxonomy" id="683832"/>
    <lineage>
        <taxon>Eukaryota</taxon>
        <taxon>Metazoa</taxon>
        <taxon>Chordata</taxon>
        <taxon>Craniata</taxon>
        <taxon>Vertebrata</taxon>
        <taxon>Euteleostomi</taxon>
        <taxon>Actinopterygii</taxon>
        <taxon>Neopterygii</taxon>
        <taxon>Teleostei</taxon>
        <taxon>Ostariophysi</taxon>
        <taxon>Cypriniformes</taxon>
        <taxon>Cyprinidae</taxon>
        <taxon>Labeoninae</taxon>
        <taxon>Labeonini</taxon>
        <taxon>Cirrhinus</taxon>
    </lineage>
</organism>
<keyword evidence="2" id="KW-0812">Transmembrane</keyword>
<evidence type="ECO:0000259" key="6">
    <source>
        <dbReference type="PROSITE" id="PS50221"/>
    </source>
</evidence>
<dbReference type="SMART" id="SM00303">
    <property type="entry name" value="GPS"/>
    <property type="match status" value="1"/>
</dbReference>
<dbReference type="AlphaFoldDB" id="A0ABD0RXT7"/>
<evidence type="ECO:0000256" key="2">
    <source>
        <dbReference type="ARBA" id="ARBA00022692"/>
    </source>
</evidence>
<evidence type="ECO:0000256" key="1">
    <source>
        <dbReference type="ARBA" id="ARBA00004370"/>
    </source>
</evidence>
<dbReference type="EMBL" id="JAMKFB020000001">
    <property type="protein sequence ID" value="KAL0202578.1"/>
    <property type="molecule type" value="Genomic_DNA"/>
</dbReference>
<keyword evidence="4" id="KW-0472">Membrane</keyword>
<name>A0ABD0RXT7_CIRMR</name>
<evidence type="ECO:0000313" key="8">
    <source>
        <dbReference type="Proteomes" id="UP001529510"/>
    </source>
</evidence>
<feature type="domain" description="GAIN-B" evidence="6">
    <location>
        <begin position="1"/>
        <end position="148"/>
    </location>
</feature>
<dbReference type="InterPro" id="IPR000203">
    <property type="entry name" value="GPS"/>
</dbReference>
<keyword evidence="8" id="KW-1185">Reference proteome</keyword>
<evidence type="ECO:0000256" key="5">
    <source>
        <dbReference type="ARBA" id="ARBA00023157"/>
    </source>
</evidence>
<proteinExistence type="predicted"/>
<keyword evidence="5" id="KW-1015">Disulfide bond</keyword>
<protein>
    <recommendedName>
        <fullName evidence="6">GAIN-B domain-containing protein</fullName>
    </recommendedName>
</protein>
<sequence>MVGPQVTLEKIPRLDMTNSSVDIDLIGIAKNNKERSAAVAFMSYNTMENLLKPDFFNTPKDMVKTMMSTVISATLPKTINTTLTKPVNFTLKHIREFDPSGSLSCVYWNINKWIEDGCSVLESNSSHTVCSCDHLSTFALMQISSRLPKV</sequence>
<gene>
    <name evidence="7" type="ORF">M9458_000596</name>
</gene>
<dbReference type="Pfam" id="PF01825">
    <property type="entry name" value="GPS"/>
    <property type="match status" value="1"/>
</dbReference>
<dbReference type="PANTHER" id="PTHR12011:SF469">
    <property type="entry name" value="ADHESION G PROTEIN-COUPLED RECEPTOR E1-RELATED"/>
    <property type="match status" value="1"/>
</dbReference>
<dbReference type="PANTHER" id="PTHR12011">
    <property type="entry name" value="ADHESION G-PROTEIN COUPLED RECEPTOR"/>
    <property type="match status" value="1"/>
</dbReference>
<keyword evidence="3" id="KW-1133">Transmembrane helix</keyword>
<dbReference type="InterPro" id="IPR057244">
    <property type="entry name" value="GAIN_B"/>
</dbReference>
<comment type="caution">
    <text evidence="7">The sequence shown here is derived from an EMBL/GenBank/DDBJ whole genome shotgun (WGS) entry which is preliminary data.</text>
</comment>
<dbReference type="GO" id="GO:0016020">
    <property type="term" value="C:membrane"/>
    <property type="evidence" value="ECO:0007669"/>
    <property type="project" value="UniProtKB-SubCell"/>
</dbReference>
<dbReference type="Gene3D" id="2.60.220.50">
    <property type="match status" value="1"/>
</dbReference>
<comment type="subcellular location">
    <subcellularLocation>
        <location evidence="1">Membrane</location>
    </subcellularLocation>
</comment>
<evidence type="ECO:0000313" key="7">
    <source>
        <dbReference type="EMBL" id="KAL0202578.1"/>
    </source>
</evidence>
<accession>A0ABD0RXT7</accession>
<evidence type="ECO:0000256" key="4">
    <source>
        <dbReference type="ARBA" id="ARBA00023136"/>
    </source>
</evidence>